<dbReference type="InterPro" id="IPR004358">
    <property type="entry name" value="Sig_transdc_His_kin-like_C"/>
</dbReference>
<evidence type="ECO:0000256" key="8">
    <source>
        <dbReference type="ARBA" id="ARBA00022989"/>
    </source>
</evidence>
<keyword evidence="10" id="KW-0472">Membrane</keyword>
<dbReference type="InterPro" id="IPR003661">
    <property type="entry name" value="HisK_dim/P_dom"/>
</dbReference>
<keyword evidence="4" id="KW-0597">Phosphoprotein</keyword>
<evidence type="ECO:0000259" key="11">
    <source>
        <dbReference type="PROSITE" id="PS50109"/>
    </source>
</evidence>
<dbReference type="Pfam" id="PF02518">
    <property type="entry name" value="HATPase_c"/>
    <property type="match status" value="1"/>
</dbReference>
<dbReference type="InterPro" id="IPR005467">
    <property type="entry name" value="His_kinase_dom"/>
</dbReference>
<dbReference type="Pfam" id="PF00672">
    <property type="entry name" value="HAMP"/>
    <property type="match status" value="1"/>
</dbReference>
<dbReference type="SUPFAM" id="SSF47384">
    <property type="entry name" value="Homodimeric domain of signal transducing histidine kinase"/>
    <property type="match status" value="1"/>
</dbReference>
<evidence type="ECO:0000313" key="14">
    <source>
        <dbReference type="Proteomes" id="UP000477543"/>
    </source>
</evidence>
<evidence type="ECO:0000256" key="2">
    <source>
        <dbReference type="ARBA" id="ARBA00004236"/>
    </source>
</evidence>
<dbReference type="GO" id="GO:0005886">
    <property type="term" value="C:plasma membrane"/>
    <property type="evidence" value="ECO:0007669"/>
    <property type="project" value="UniProtKB-SubCell"/>
</dbReference>
<dbReference type="SMART" id="SM00388">
    <property type="entry name" value="HisKA"/>
    <property type="match status" value="1"/>
</dbReference>
<evidence type="ECO:0000256" key="10">
    <source>
        <dbReference type="ARBA" id="ARBA00023136"/>
    </source>
</evidence>
<dbReference type="CDD" id="cd00082">
    <property type="entry name" value="HisKA"/>
    <property type="match status" value="1"/>
</dbReference>
<accession>A0A6L9G3N8</accession>
<reference evidence="13 14" key="1">
    <citation type="submission" date="2020-01" db="EMBL/GenBank/DDBJ databases">
        <title>Glutamicibacter soli M275.</title>
        <authorList>
            <person name="Meng X."/>
        </authorList>
    </citation>
    <scope>NUCLEOTIDE SEQUENCE [LARGE SCALE GENOMIC DNA]</scope>
    <source>
        <strain evidence="13 14">M275</strain>
    </source>
</reference>
<evidence type="ECO:0000256" key="9">
    <source>
        <dbReference type="ARBA" id="ARBA00023012"/>
    </source>
</evidence>
<dbReference type="Gene3D" id="6.10.340.10">
    <property type="match status" value="1"/>
</dbReference>
<protein>
    <recommendedName>
        <fullName evidence="3">histidine kinase</fullName>
        <ecNumber evidence="3">2.7.13.3</ecNumber>
    </recommendedName>
</protein>
<dbReference type="Gene3D" id="1.10.287.130">
    <property type="match status" value="1"/>
</dbReference>
<dbReference type="EC" id="2.7.13.3" evidence="3"/>
<evidence type="ECO:0000259" key="12">
    <source>
        <dbReference type="PROSITE" id="PS50885"/>
    </source>
</evidence>
<keyword evidence="9" id="KW-0902">Two-component regulatory system</keyword>
<dbReference type="SUPFAM" id="SSF55874">
    <property type="entry name" value="ATPase domain of HSP90 chaperone/DNA topoisomerase II/histidine kinase"/>
    <property type="match status" value="1"/>
</dbReference>
<keyword evidence="7" id="KW-0418">Kinase</keyword>
<dbReference type="InterPro" id="IPR036097">
    <property type="entry name" value="HisK_dim/P_sf"/>
</dbReference>
<proteinExistence type="predicted"/>
<dbReference type="Gene3D" id="3.30.565.10">
    <property type="entry name" value="Histidine kinase-like ATPase, C-terminal domain"/>
    <property type="match status" value="1"/>
</dbReference>
<evidence type="ECO:0000256" key="6">
    <source>
        <dbReference type="ARBA" id="ARBA00022692"/>
    </source>
</evidence>
<dbReference type="InterPro" id="IPR050428">
    <property type="entry name" value="TCS_sensor_his_kinase"/>
</dbReference>
<evidence type="ECO:0000256" key="7">
    <source>
        <dbReference type="ARBA" id="ARBA00022777"/>
    </source>
</evidence>
<dbReference type="PROSITE" id="PS50109">
    <property type="entry name" value="HIS_KIN"/>
    <property type="match status" value="1"/>
</dbReference>
<comment type="caution">
    <text evidence="13">The sequence shown here is derived from an EMBL/GenBank/DDBJ whole genome shotgun (WGS) entry which is preliminary data.</text>
</comment>
<feature type="domain" description="Histidine kinase" evidence="11">
    <location>
        <begin position="242"/>
        <end position="468"/>
    </location>
</feature>
<dbReference type="SMART" id="SM00304">
    <property type="entry name" value="HAMP"/>
    <property type="match status" value="1"/>
</dbReference>
<dbReference type="PANTHER" id="PTHR45436:SF5">
    <property type="entry name" value="SENSOR HISTIDINE KINASE TRCS"/>
    <property type="match status" value="1"/>
</dbReference>
<comment type="subcellular location">
    <subcellularLocation>
        <location evidence="2">Cell membrane</location>
    </subcellularLocation>
</comment>
<dbReference type="Proteomes" id="UP000477543">
    <property type="component" value="Unassembled WGS sequence"/>
</dbReference>
<dbReference type="CDD" id="cd06225">
    <property type="entry name" value="HAMP"/>
    <property type="match status" value="1"/>
</dbReference>
<gene>
    <name evidence="13" type="ORF">GT020_06745</name>
</gene>
<dbReference type="InterPro" id="IPR003660">
    <property type="entry name" value="HAMP_dom"/>
</dbReference>
<feature type="domain" description="HAMP" evidence="12">
    <location>
        <begin position="182"/>
        <end position="234"/>
    </location>
</feature>
<evidence type="ECO:0000256" key="3">
    <source>
        <dbReference type="ARBA" id="ARBA00012438"/>
    </source>
</evidence>
<dbReference type="InterPro" id="IPR036890">
    <property type="entry name" value="HATPase_C_sf"/>
</dbReference>
<dbReference type="PANTHER" id="PTHR45436">
    <property type="entry name" value="SENSOR HISTIDINE KINASE YKOH"/>
    <property type="match status" value="1"/>
</dbReference>
<dbReference type="AlphaFoldDB" id="A0A6L9G3N8"/>
<dbReference type="PROSITE" id="PS50885">
    <property type="entry name" value="HAMP"/>
    <property type="match status" value="1"/>
</dbReference>
<organism evidence="13 14">
    <name type="scientific">Glutamicibacter soli</name>
    <dbReference type="NCBI Taxonomy" id="453836"/>
    <lineage>
        <taxon>Bacteria</taxon>
        <taxon>Bacillati</taxon>
        <taxon>Actinomycetota</taxon>
        <taxon>Actinomycetes</taxon>
        <taxon>Micrococcales</taxon>
        <taxon>Micrococcaceae</taxon>
        <taxon>Glutamicibacter</taxon>
    </lineage>
</organism>
<evidence type="ECO:0000256" key="5">
    <source>
        <dbReference type="ARBA" id="ARBA00022679"/>
    </source>
</evidence>
<keyword evidence="6" id="KW-0812">Transmembrane</keyword>
<dbReference type="SMART" id="SM00387">
    <property type="entry name" value="HATPase_c"/>
    <property type="match status" value="1"/>
</dbReference>
<comment type="catalytic activity">
    <reaction evidence="1">
        <text>ATP + protein L-histidine = ADP + protein N-phospho-L-histidine.</text>
        <dbReference type="EC" id="2.7.13.3"/>
    </reaction>
</comment>
<dbReference type="GO" id="GO:0000155">
    <property type="term" value="F:phosphorelay sensor kinase activity"/>
    <property type="evidence" value="ECO:0007669"/>
    <property type="project" value="InterPro"/>
</dbReference>
<dbReference type="CDD" id="cd00075">
    <property type="entry name" value="HATPase"/>
    <property type="match status" value="1"/>
</dbReference>
<evidence type="ECO:0000313" key="13">
    <source>
        <dbReference type="EMBL" id="NAZ15769.1"/>
    </source>
</evidence>
<dbReference type="EMBL" id="WYDN01000004">
    <property type="protein sequence ID" value="NAZ15769.1"/>
    <property type="molecule type" value="Genomic_DNA"/>
</dbReference>
<dbReference type="Pfam" id="PF00512">
    <property type="entry name" value="HisKA"/>
    <property type="match status" value="1"/>
</dbReference>
<sequence length="476" mass="51003">MRLRVLGVLGSLLCLIAVILGTLMLQSISRNTTQDVQLSRLASVNRFVELGTHAQDATDHEELQLEMDAYSQLFDEGLLISLGGLQFTSGGIDPLDPQVDAVRRRAALNLDQTGIPQISPFSEEPALIARPFGNSTQVLGSVVMEVNLDDARQAILQSWGAVVLVSLSVCAGMLLLAERLTAWVLRPVHRLSDAVAELASTQIPAPLQEAGPPELRALSRSFENMAQIVTDSLAQQRELIAETSHQLRNPIAALRLRVDLLKMRLGEKADPDGVAAVERELERVEMLLDGVLRLASAEHRLSERSAGGAVPAGADAETVIPARLLTEEVERQSAAARERGMLLRLDLDAPGSRTARAVCNGFELQQMIAEVLENCFKYASGSQVDLSVAARGSVVDVVIRDHGPGLPAAELEAATERFWRAETSRQSPGTGLGMAIVDRLVRANGGELLLEIAAGGGLQVTLRLAGTQDDAGAQEA</sequence>
<dbReference type="RefSeq" id="WP_161448240.1">
    <property type="nucleotide sequence ID" value="NZ_WYDN01000004.1"/>
</dbReference>
<evidence type="ECO:0000256" key="1">
    <source>
        <dbReference type="ARBA" id="ARBA00000085"/>
    </source>
</evidence>
<evidence type="ECO:0000256" key="4">
    <source>
        <dbReference type="ARBA" id="ARBA00022553"/>
    </source>
</evidence>
<keyword evidence="8" id="KW-1133">Transmembrane helix</keyword>
<dbReference type="InterPro" id="IPR003594">
    <property type="entry name" value="HATPase_dom"/>
</dbReference>
<name>A0A6L9G3N8_9MICC</name>
<dbReference type="PRINTS" id="PR00344">
    <property type="entry name" value="BCTRLSENSOR"/>
</dbReference>
<keyword evidence="5" id="KW-0808">Transferase</keyword>